<proteinExistence type="inferred from homology"/>
<dbReference type="Gene3D" id="1.10.3720.10">
    <property type="entry name" value="MetI-like"/>
    <property type="match status" value="1"/>
</dbReference>
<evidence type="ECO:0000256" key="3">
    <source>
        <dbReference type="ARBA" id="ARBA00022475"/>
    </source>
</evidence>
<keyword evidence="6 7" id="KW-0472">Membrane</keyword>
<reference evidence="9 10" key="1">
    <citation type="journal article" date="2018" name="Syst. Appl. Microbiol.">
        <title>A new symbiotic nanoarchaeote (Candidatus Nanoclepta minutus) and its host (Zestosphaera tikiterensis gen. nov., sp. nov.) from a New Zealand hot spring.</title>
        <authorList>
            <person name="St John E."/>
            <person name="Liu Y."/>
            <person name="Podar M."/>
            <person name="Stott M.B."/>
            <person name="Meneghin J."/>
            <person name="Chen Z."/>
            <person name="Lagutin K."/>
            <person name="Mitchell K."/>
            <person name="Reysenbach A.L."/>
        </authorList>
    </citation>
    <scope>NUCLEOTIDE SEQUENCE [LARGE SCALE GENOMIC DNA]</scope>
    <source>
        <strain evidence="9">NZ3</strain>
    </source>
</reference>
<dbReference type="AlphaFoldDB" id="A0A2R7Y4D3"/>
<evidence type="ECO:0000256" key="5">
    <source>
        <dbReference type="ARBA" id="ARBA00022989"/>
    </source>
</evidence>
<dbReference type="InterPro" id="IPR035906">
    <property type="entry name" value="MetI-like_sf"/>
</dbReference>
<dbReference type="InterPro" id="IPR000515">
    <property type="entry name" value="MetI-like"/>
</dbReference>
<feature type="transmembrane region" description="Helical" evidence="7">
    <location>
        <begin position="284"/>
        <end position="306"/>
    </location>
</feature>
<feature type="domain" description="ABC transmembrane type-1" evidence="8">
    <location>
        <begin position="130"/>
        <end position="349"/>
    </location>
</feature>
<protein>
    <recommendedName>
        <fullName evidence="8">ABC transmembrane type-1 domain-containing protein</fullName>
    </recommendedName>
</protein>
<dbReference type="PANTHER" id="PTHR30465">
    <property type="entry name" value="INNER MEMBRANE ABC TRANSPORTER"/>
    <property type="match status" value="1"/>
</dbReference>
<comment type="subcellular location">
    <subcellularLocation>
        <location evidence="1 7">Cell membrane</location>
        <topology evidence="1 7">Multi-pass membrane protein</topology>
    </subcellularLocation>
</comment>
<evidence type="ECO:0000259" key="8">
    <source>
        <dbReference type="PROSITE" id="PS50928"/>
    </source>
</evidence>
<name>A0A2R7Y4D3_9CREN</name>
<sequence>MGVGTTLARRAVFLAAALVIAVFLTGVILGASGYIDKVLNAIVLEEVRAYRQGLSKLYNLTAAERDRLVAEYEKTLRDYYQLDKPWIYRLVPTVLSTLTLDLGYVQSGGVAEVAGYQLPVRVSTVVLTCLPRTIFMITVAEAITIVIALLVAPFIVYRIGSLIDRVVVAYAAVMNAFPLWWIALVMLFTLGYRWGIAPTRLRAVTASINALFSGNLLALGEVFYYAWLPILTIVVVSLGPWIYSVRAMLIRVVKEDYVTAAVARGLPEKYVLRRYIMRPAASPIVTNVILGLAGTIGGYIITESVFDWPGMGTLYYSAIVNADAPTILALTYIFTLVYVVARFILEVLYIVLDPRVRL</sequence>
<organism evidence="9 10">
    <name type="scientific">Zestosphaera tikiterensis</name>
    <dbReference type="NCBI Taxonomy" id="1973259"/>
    <lineage>
        <taxon>Archaea</taxon>
        <taxon>Thermoproteota</taxon>
        <taxon>Thermoprotei</taxon>
        <taxon>Desulfurococcales</taxon>
        <taxon>Desulfurococcaceae</taxon>
        <taxon>Zestosphaera</taxon>
    </lineage>
</organism>
<dbReference type="Pfam" id="PF00528">
    <property type="entry name" value="BPD_transp_1"/>
    <property type="match status" value="1"/>
</dbReference>
<feature type="transmembrane region" description="Helical" evidence="7">
    <location>
        <begin position="12"/>
        <end position="35"/>
    </location>
</feature>
<dbReference type="Proteomes" id="UP000244093">
    <property type="component" value="Unassembled WGS sequence"/>
</dbReference>
<dbReference type="GO" id="GO:0055085">
    <property type="term" value="P:transmembrane transport"/>
    <property type="evidence" value="ECO:0007669"/>
    <property type="project" value="InterPro"/>
</dbReference>
<feature type="transmembrane region" description="Helical" evidence="7">
    <location>
        <begin position="222"/>
        <end position="243"/>
    </location>
</feature>
<keyword evidence="4 7" id="KW-0812">Transmembrane</keyword>
<dbReference type="EMBL" id="NBVN01000004">
    <property type="protein sequence ID" value="PUA32416.1"/>
    <property type="molecule type" value="Genomic_DNA"/>
</dbReference>
<accession>A0A2R7Y4D3</accession>
<comment type="similarity">
    <text evidence="7">Belongs to the binding-protein-dependent transport system permease family.</text>
</comment>
<keyword evidence="5 7" id="KW-1133">Transmembrane helix</keyword>
<dbReference type="SUPFAM" id="SSF161098">
    <property type="entry name" value="MetI-like"/>
    <property type="match status" value="1"/>
</dbReference>
<feature type="transmembrane region" description="Helical" evidence="7">
    <location>
        <begin position="326"/>
        <end position="352"/>
    </location>
</feature>
<dbReference type="PROSITE" id="PS50928">
    <property type="entry name" value="ABC_TM1"/>
    <property type="match status" value="1"/>
</dbReference>
<dbReference type="PANTHER" id="PTHR30465:SF45">
    <property type="entry name" value="BINDING-PROTEIN-DEPENDENT TRANSPORT SYSTEMS INNER MEMBRANE COMPONENT"/>
    <property type="match status" value="1"/>
</dbReference>
<evidence type="ECO:0000313" key="9">
    <source>
        <dbReference type="EMBL" id="PUA32416.1"/>
    </source>
</evidence>
<feature type="transmembrane region" description="Helical" evidence="7">
    <location>
        <begin position="134"/>
        <end position="156"/>
    </location>
</feature>
<evidence type="ECO:0000313" key="10">
    <source>
        <dbReference type="Proteomes" id="UP000244093"/>
    </source>
</evidence>
<feature type="transmembrane region" description="Helical" evidence="7">
    <location>
        <begin position="168"/>
        <end position="192"/>
    </location>
</feature>
<evidence type="ECO:0000256" key="2">
    <source>
        <dbReference type="ARBA" id="ARBA00022448"/>
    </source>
</evidence>
<evidence type="ECO:0000256" key="4">
    <source>
        <dbReference type="ARBA" id="ARBA00022692"/>
    </source>
</evidence>
<evidence type="ECO:0000256" key="1">
    <source>
        <dbReference type="ARBA" id="ARBA00004651"/>
    </source>
</evidence>
<evidence type="ECO:0000256" key="7">
    <source>
        <dbReference type="RuleBase" id="RU363032"/>
    </source>
</evidence>
<comment type="caution">
    <text evidence="9">The sequence shown here is derived from an EMBL/GenBank/DDBJ whole genome shotgun (WGS) entry which is preliminary data.</text>
</comment>
<evidence type="ECO:0000256" key="6">
    <source>
        <dbReference type="ARBA" id="ARBA00023136"/>
    </source>
</evidence>
<keyword evidence="2 7" id="KW-0813">Transport</keyword>
<dbReference type="GO" id="GO:0005886">
    <property type="term" value="C:plasma membrane"/>
    <property type="evidence" value="ECO:0007669"/>
    <property type="project" value="UniProtKB-SubCell"/>
</dbReference>
<keyword evidence="3" id="KW-1003">Cell membrane</keyword>
<gene>
    <name evidence="9" type="ORF">B7O98_07110</name>
</gene>